<dbReference type="Proteomes" id="UP000264217">
    <property type="component" value="Unassembled WGS sequence"/>
</dbReference>
<evidence type="ECO:0000313" key="3">
    <source>
        <dbReference type="Proteomes" id="UP000264217"/>
    </source>
</evidence>
<dbReference type="EMBL" id="QWDC01000009">
    <property type="protein sequence ID" value="RFZ89915.1"/>
    <property type="molecule type" value="Genomic_DNA"/>
</dbReference>
<evidence type="ECO:0000259" key="1">
    <source>
        <dbReference type="Pfam" id="PF04471"/>
    </source>
</evidence>
<proteinExistence type="predicted"/>
<comment type="caution">
    <text evidence="2">The sequence shown here is derived from an EMBL/GenBank/DDBJ whole genome shotgun (WGS) entry which is preliminary data.</text>
</comment>
<dbReference type="GO" id="GO:0009307">
    <property type="term" value="P:DNA restriction-modification system"/>
    <property type="evidence" value="ECO:0007669"/>
    <property type="project" value="InterPro"/>
</dbReference>
<sequence>MARKNDGKQLERLVGLIHEAIKESSGTIVQTNVKLKNTSGVLREFDIIIRSIVSDVEIVIAIECKDYTKAVGVEKLEAFKGKCDRIPLISKKVFVSPSGYQRDAINAAKDFGITLYELKDIAAEDIASWFLFQQIGIRFEVTDYQIHLSERTIVDKLNSYKKKVWFYAFDEKVNLLAFLNEEIKSKREEIWSIKLRSFIRAKEEDRFEKECYRINFTFEPGCAKLETEDDEIFLIQMISVAVDIWMIKVETKIISTKAYTSDEGKQTGYMEIDVTNSGKVEIIVANNRYNIFHTDESGQKQKMEMLGKYDPKNDTYVKISKEKT</sequence>
<dbReference type="InterPro" id="IPR011335">
    <property type="entry name" value="Restrct_endonuc-II-like"/>
</dbReference>
<evidence type="ECO:0000313" key="2">
    <source>
        <dbReference type="EMBL" id="RFZ89915.1"/>
    </source>
</evidence>
<dbReference type="Pfam" id="PF04471">
    <property type="entry name" value="Mrr_cat"/>
    <property type="match status" value="1"/>
</dbReference>
<dbReference type="SUPFAM" id="SSF52980">
    <property type="entry name" value="Restriction endonuclease-like"/>
    <property type="match status" value="1"/>
</dbReference>
<reference evidence="2 3" key="1">
    <citation type="submission" date="2018-08" db="EMBL/GenBank/DDBJ databases">
        <title>Mucilaginibacter sp. MYSH2.</title>
        <authorList>
            <person name="Seo T."/>
        </authorList>
    </citation>
    <scope>NUCLEOTIDE SEQUENCE [LARGE SCALE GENOMIC DNA]</scope>
    <source>
        <strain evidence="2 3">MYSH2</strain>
    </source>
</reference>
<name>A0A372NNF7_9SPHI</name>
<dbReference type="InterPro" id="IPR007560">
    <property type="entry name" value="Restrct_endonuc_IV_Mrr"/>
</dbReference>
<dbReference type="OrthoDB" id="966110at2"/>
<gene>
    <name evidence="2" type="ORF">D0C36_24030</name>
</gene>
<dbReference type="RefSeq" id="WP_117394286.1">
    <property type="nucleotide sequence ID" value="NZ_QWDC01000009.1"/>
</dbReference>
<protein>
    <recommendedName>
        <fullName evidence="1">Restriction endonuclease type IV Mrr domain-containing protein</fullName>
    </recommendedName>
</protein>
<organism evidence="2 3">
    <name type="scientific">Mucilaginibacter conchicola</name>
    <dbReference type="NCBI Taxonomy" id="2303333"/>
    <lineage>
        <taxon>Bacteria</taxon>
        <taxon>Pseudomonadati</taxon>
        <taxon>Bacteroidota</taxon>
        <taxon>Sphingobacteriia</taxon>
        <taxon>Sphingobacteriales</taxon>
        <taxon>Sphingobacteriaceae</taxon>
        <taxon>Mucilaginibacter</taxon>
    </lineage>
</organism>
<dbReference type="GO" id="GO:0003677">
    <property type="term" value="F:DNA binding"/>
    <property type="evidence" value="ECO:0007669"/>
    <property type="project" value="InterPro"/>
</dbReference>
<accession>A0A372NNF7</accession>
<feature type="domain" description="Restriction endonuclease type IV Mrr" evidence="1">
    <location>
        <begin position="4"/>
        <end position="122"/>
    </location>
</feature>
<dbReference type="AlphaFoldDB" id="A0A372NNF7"/>
<dbReference type="GO" id="GO:0004519">
    <property type="term" value="F:endonuclease activity"/>
    <property type="evidence" value="ECO:0007669"/>
    <property type="project" value="InterPro"/>
</dbReference>
<keyword evidence="3" id="KW-1185">Reference proteome</keyword>